<proteinExistence type="predicted"/>
<keyword evidence="2" id="KW-1185">Reference proteome</keyword>
<dbReference type="Proteomes" id="UP000828941">
    <property type="component" value="Chromosome 1"/>
</dbReference>
<accession>A0ACB9Q6F4</accession>
<sequence length="624" mass="70993">MALQDIHSWTLGGLIGAFTDLVLAYFLLCGSAIVFLASKFLRIFGLYLPCPCKGVFGYKNNDLCMHKVLSEWPSRKICSVQVLAVKGFPFDLVWVKNHICKSNEKMTTKKISENRVVELEDEASCSLCSGTRYKECGYDAKGKRITNLKRRSGIRRRRRNINESGKFSSVFSSENLQSDDSHGSSFIYDDRIVRGKTGESINPASGKEVSVLDAEDAQTSRDMDERTCHSYEFSRSLIDSPTQDKYSSSFESCMSNTQEMMQMDGNEVNRIKLLQQALEEEKAAYTALCLELEKERSAAASAADEAMAMISRLQAEKALIELEIKHYQSMVEERVAYDEEEMNIMKEILMRRERENHFLEKELETYRQMNIGAAERSNGEAKVPQNEWGKMLPFSLETHEDPLHTDGIKSNVKNVEIVNLSSSYLVSQTCTRNDDGEELEKNEEQKDQIQDNLHSSFFNTEPDILDVHVIDNNIELREEESKKMEGSSFDDNLNEPRDCDPAFGNLGDQRSNASTNCSKTSKAEGRESSYADNHEKFKIDAEVEMLSEKLRILQSEKEKWTFFPDNEGFGNGQLKLLEEITNQLQGIKQLRDPVRAASLPPLSAKVSMRKRRCQRETWATCESA</sequence>
<name>A0ACB9Q6F4_BAUVA</name>
<organism evidence="1 2">
    <name type="scientific">Bauhinia variegata</name>
    <name type="common">Purple orchid tree</name>
    <name type="synonym">Phanera variegata</name>
    <dbReference type="NCBI Taxonomy" id="167791"/>
    <lineage>
        <taxon>Eukaryota</taxon>
        <taxon>Viridiplantae</taxon>
        <taxon>Streptophyta</taxon>
        <taxon>Embryophyta</taxon>
        <taxon>Tracheophyta</taxon>
        <taxon>Spermatophyta</taxon>
        <taxon>Magnoliopsida</taxon>
        <taxon>eudicotyledons</taxon>
        <taxon>Gunneridae</taxon>
        <taxon>Pentapetalae</taxon>
        <taxon>rosids</taxon>
        <taxon>fabids</taxon>
        <taxon>Fabales</taxon>
        <taxon>Fabaceae</taxon>
        <taxon>Cercidoideae</taxon>
        <taxon>Cercideae</taxon>
        <taxon>Bauhiniinae</taxon>
        <taxon>Bauhinia</taxon>
    </lineage>
</organism>
<dbReference type="EMBL" id="CM039426">
    <property type="protein sequence ID" value="KAI4356408.1"/>
    <property type="molecule type" value="Genomic_DNA"/>
</dbReference>
<protein>
    <submittedName>
        <fullName evidence="1">Uncharacterized protein</fullName>
    </submittedName>
</protein>
<comment type="caution">
    <text evidence="1">The sequence shown here is derived from an EMBL/GenBank/DDBJ whole genome shotgun (WGS) entry which is preliminary data.</text>
</comment>
<evidence type="ECO:0000313" key="1">
    <source>
        <dbReference type="EMBL" id="KAI4356408.1"/>
    </source>
</evidence>
<evidence type="ECO:0000313" key="2">
    <source>
        <dbReference type="Proteomes" id="UP000828941"/>
    </source>
</evidence>
<reference evidence="1 2" key="1">
    <citation type="journal article" date="2022" name="DNA Res.">
        <title>Chromosomal-level genome assembly of the orchid tree Bauhinia variegata (Leguminosae; Cercidoideae) supports the allotetraploid origin hypothesis of Bauhinia.</title>
        <authorList>
            <person name="Zhong Y."/>
            <person name="Chen Y."/>
            <person name="Zheng D."/>
            <person name="Pang J."/>
            <person name="Liu Y."/>
            <person name="Luo S."/>
            <person name="Meng S."/>
            <person name="Qian L."/>
            <person name="Wei D."/>
            <person name="Dai S."/>
            <person name="Zhou R."/>
        </authorList>
    </citation>
    <scope>NUCLEOTIDE SEQUENCE [LARGE SCALE GENOMIC DNA]</scope>
    <source>
        <strain evidence="1">BV-YZ2020</strain>
    </source>
</reference>
<gene>
    <name evidence="1" type="ORF">L6164_000433</name>
</gene>